<proteinExistence type="predicted"/>
<evidence type="ECO:0000313" key="2">
    <source>
        <dbReference type="Proteomes" id="UP001206312"/>
    </source>
</evidence>
<name>A0ABT1B360_9FLAO</name>
<reference evidence="1 2" key="1">
    <citation type="submission" date="2022-06" db="EMBL/GenBank/DDBJ databases">
        <authorList>
            <person name="Xuan X."/>
        </authorList>
    </citation>
    <scope>NUCLEOTIDE SEQUENCE [LARGE SCALE GENOMIC DNA]</scope>
    <source>
        <strain evidence="1 2">2V75</strain>
    </source>
</reference>
<gene>
    <name evidence="1" type="ORF">NG653_14410</name>
</gene>
<accession>A0ABT1B360</accession>
<protein>
    <recommendedName>
        <fullName evidence="3">Outer membrane protein beta-barrel domain-containing protein</fullName>
    </recommendedName>
</protein>
<sequence length="182" mass="20107">MGILLSFCFSTSAQHVGDRHDPHPGARVREHHKHSFSALLSHTHIINGVENAGIRGINRPSLMLAYNYSLSERWAVGLHGDIITETFEVEAHGAEGGEELLERKYPVSLVGAASYKVIDHLAVQVGGGFETDGSETFGLVRFGLEPFWRVSSRIELLLNLNYDIKIDAYDNWTLGFGVAYGL</sequence>
<dbReference type="RefSeq" id="WP_252742425.1">
    <property type="nucleotide sequence ID" value="NZ_JAMXIB010000020.1"/>
</dbReference>
<evidence type="ECO:0000313" key="1">
    <source>
        <dbReference type="EMBL" id="MCO5726053.1"/>
    </source>
</evidence>
<dbReference type="Proteomes" id="UP001206312">
    <property type="component" value="Unassembled WGS sequence"/>
</dbReference>
<dbReference type="EMBL" id="JAMXIB010000020">
    <property type="protein sequence ID" value="MCO5726053.1"/>
    <property type="molecule type" value="Genomic_DNA"/>
</dbReference>
<evidence type="ECO:0008006" key="3">
    <source>
        <dbReference type="Google" id="ProtNLM"/>
    </source>
</evidence>
<keyword evidence="2" id="KW-1185">Reference proteome</keyword>
<organism evidence="1 2">
    <name type="scientific">Robiginitalea marina</name>
    <dbReference type="NCBI Taxonomy" id="2954105"/>
    <lineage>
        <taxon>Bacteria</taxon>
        <taxon>Pseudomonadati</taxon>
        <taxon>Bacteroidota</taxon>
        <taxon>Flavobacteriia</taxon>
        <taxon>Flavobacteriales</taxon>
        <taxon>Flavobacteriaceae</taxon>
        <taxon>Robiginitalea</taxon>
    </lineage>
</organism>
<comment type="caution">
    <text evidence="1">The sequence shown here is derived from an EMBL/GenBank/DDBJ whole genome shotgun (WGS) entry which is preliminary data.</text>
</comment>